<proteinExistence type="predicted"/>
<protein>
    <submittedName>
        <fullName evidence="1">Uncharacterized protein</fullName>
    </submittedName>
</protein>
<gene>
    <name evidence="1" type="ORF">HNP25_003808</name>
</gene>
<dbReference type="RefSeq" id="WP_184136684.1">
    <property type="nucleotide sequence ID" value="NZ_JACHKT010000036.1"/>
</dbReference>
<dbReference type="Proteomes" id="UP000524404">
    <property type="component" value="Unassembled WGS sequence"/>
</dbReference>
<dbReference type="EMBL" id="JACHKT010000036">
    <property type="protein sequence ID" value="MBB6005137.1"/>
    <property type="molecule type" value="Genomic_DNA"/>
</dbReference>
<name>A0A841ELW8_9BACT</name>
<comment type="caution">
    <text evidence="1">The sequence shown here is derived from an EMBL/GenBank/DDBJ whole genome shotgun (WGS) entry which is preliminary data.</text>
</comment>
<evidence type="ECO:0000313" key="1">
    <source>
        <dbReference type="EMBL" id="MBB6005137.1"/>
    </source>
</evidence>
<keyword evidence="2" id="KW-1185">Reference proteome</keyword>
<organism evidence="1 2">
    <name type="scientific">Arcicella rosea</name>
    <dbReference type="NCBI Taxonomy" id="502909"/>
    <lineage>
        <taxon>Bacteria</taxon>
        <taxon>Pseudomonadati</taxon>
        <taxon>Bacteroidota</taxon>
        <taxon>Cytophagia</taxon>
        <taxon>Cytophagales</taxon>
        <taxon>Flectobacillaceae</taxon>
        <taxon>Arcicella</taxon>
    </lineage>
</organism>
<sequence length="59" mass="6961">MNRTIFNNWCKEIKKNVNIKDTKQTFTPKEIKIIIASFGQPPFSTEQEKEYIKAILEQS</sequence>
<evidence type="ECO:0000313" key="2">
    <source>
        <dbReference type="Proteomes" id="UP000524404"/>
    </source>
</evidence>
<dbReference type="AlphaFoldDB" id="A0A841ELW8"/>
<accession>A0A841ELW8</accession>
<reference evidence="1 2" key="1">
    <citation type="submission" date="2020-08" db="EMBL/GenBank/DDBJ databases">
        <title>Functional genomics of gut bacteria from endangered species of beetles.</title>
        <authorList>
            <person name="Carlos-Shanley C."/>
        </authorList>
    </citation>
    <scope>NUCLEOTIDE SEQUENCE [LARGE SCALE GENOMIC DNA]</scope>
    <source>
        <strain evidence="1 2">S00070</strain>
    </source>
</reference>